<dbReference type="AlphaFoldDB" id="K6VPA6"/>
<feature type="region of interest" description="Disordered" evidence="1">
    <location>
        <begin position="1"/>
        <end position="35"/>
    </location>
</feature>
<feature type="compositionally biased region" description="Basic and acidic residues" evidence="1">
    <location>
        <begin position="7"/>
        <end position="18"/>
    </location>
</feature>
<dbReference type="PANTHER" id="PTHR40446">
    <property type="entry name" value="N-ACETYLGLUCOSAMINE-1-PHOSPHODIESTER ALPHA-N-ACETYLGLUCOSAMINIDASE"/>
    <property type="match status" value="1"/>
</dbReference>
<evidence type="ECO:0000313" key="4">
    <source>
        <dbReference type="Proteomes" id="UP000008366"/>
    </source>
</evidence>
<reference evidence="3 4" key="1">
    <citation type="submission" date="2012-08" db="EMBL/GenBank/DDBJ databases">
        <title>Whole genome shotgun sequence of Kineosphaera limosa NBRC 100340.</title>
        <authorList>
            <person name="Yoshida I."/>
            <person name="Isaki S."/>
            <person name="Hosoyama A."/>
            <person name="Tsuchikane K."/>
            <person name="Katsumata H."/>
            <person name="Ando Y."/>
            <person name="Ohji S."/>
            <person name="Hamada M."/>
            <person name="Tamura T."/>
            <person name="Yamazoe A."/>
            <person name="Yamazaki S."/>
            <person name="Fujita N."/>
        </authorList>
    </citation>
    <scope>NUCLEOTIDE SEQUENCE [LARGE SCALE GENOMIC DNA]</scope>
    <source>
        <strain evidence="3 4">NBRC 100340</strain>
    </source>
</reference>
<dbReference type="Pfam" id="PF09992">
    <property type="entry name" value="NAGPA"/>
    <property type="match status" value="1"/>
</dbReference>
<dbReference type="InterPro" id="IPR018711">
    <property type="entry name" value="NAGPA"/>
</dbReference>
<organism evidence="3 4">
    <name type="scientific">Kineosphaera limosa NBRC 100340</name>
    <dbReference type="NCBI Taxonomy" id="1184609"/>
    <lineage>
        <taxon>Bacteria</taxon>
        <taxon>Bacillati</taxon>
        <taxon>Actinomycetota</taxon>
        <taxon>Actinomycetes</taxon>
        <taxon>Micrococcales</taxon>
        <taxon>Dermatophilaceae</taxon>
        <taxon>Kineosphaera</taxon>
    </lineage>
</organism>
<dbReference type="Proteomes" id="UP000008366">
    <property type="component" value="Unassembled WGS sequence"/>
</dbReference>
<keyword evidence="4" id="KW-1185">Reference proteome</keyword>
<dbReference type="OrthoDB" id="9809781at2"/>
<feature type="compositionally biased region" description="Basic residues" evidence="1">
    <location>
        <begin position="19"/>
        <end position="32"/>
    </location>
</feature>
<evidence type="ECO:0000313" key="3">
    <source>
        <dbReference type="EMBL" id="GAB98053.1"/>
    </source>
</evidence>
<name>K6VPA6_9MICO</name>
<dbReference type="EMBL" id="BAHD01000097">
    <property type="protein sequence ID" value="GAB98053.1"/>
    <property type="molecule type" value="Genomic_DNA"/>
</dbReference>
<dbReference type="PANTHER" id="PTHR40446:SF2">
    <property type="entry name" value="N-ACETYLGLUCOSAMINE-1-PHOSPHODIESTER ALPHA-N-ACETYLGLUCOSAMINIDASE"/>
    <property type="match status" value="1"/>
</dbReference>
<gene>
    <name evidence="3" type="ORF">KILIM_097_00020</name>
</gene>
<dbReference type="RefSeq" id="WP_006594585.1">
    <property type="nucleotide sequence ID" value="NZ_BAHD01000097.1"/>
</dbReference>
<sequence length="479" mass="49741">MTALRPTTDDKRAHDKRVQSHRASHTPPHHPSRSLPRLTMVGAVAAAVAAPLIAAPAQAHSGASASTASTASTASSFVAAGAPVAALPAAPSRDELPLGDKGLPEKRTVTAVAPGVVRHYIERGETTATPARIDRTTTGPWRVNAITIDPKRSNLKLRTTYGPTLMAPETTSALSAYAGARVAMNASFFNINAPAGLRGDPVGLAVSAGTVTSEQTGTGAEHNVLIDADRGRLRMGQFTWRGYVEDRKTGKRRTLAGVNRTPRVPAACTGENPDAAACAGTKGELVRFSPRYAAATPGGPGAEAVFGPDGCLVRVSSTRGTRLSSAQFSIQGTGDRAAQILREAPGSCVRFDEGVYTSSGEKLGLNKDTYGVTGRYRLVRDGKVISNTGTAQLSGRHPRSIIGRKADGRIMLVTIDGRRTTSVGASLVEAARVARSLGMVDAVNLDGGGSTTMVINNRVINTVSGSAQRAVGDALVLSR</sequence>
<evidence type="ECO:0000259" key="2">
    <source>
        <dbReference type="Pfam" id="PF09992"/>
    </source>
</evidence>
<dbReference type="eggNOG" id="COG4632">
    <property type="taxonomic scope" value="Bacteria"/>
</dbReference>
<accession>K6VPA6</accession>
<comment type="caution">
    <text evidence="3">The sequence shown here is derived from an EMBL/GenBank/DDBJ whole genome shotgun (WGS) entry which is preliminary data.</text>
</comment>
<feature type="domain" description="Phosphodiester glycosidase" evidence="2">
    <location>
        <begin position="357"/>
        <end position="477"/>
    </location>
</feature>
<evidence type="ECO:0000256" key="1">
    <source>
        <dbReference type="SAM" id="MobiDB-lite"/>
    </source>
</evidence>
<protein>
    <recommendedName>
        <fullName evidence="2">Phosphodiester glycosidase domain-containing protein</fullName>
    </recommendedName>
</protein>
<proteinExistence type="predicted"/>
<dbReference type="STRING" id="1184609.KILIM_097_00020"/>